<organism evidence="1 2">
    <name type="scientific">Microlunatus aurantiacus</name>
    <dbReference type="NCBI Taxonomy" id="446786"/>
    <lineage>
        <taxon>Bacteria</taxon>
        <taxon>Bacillati</taxon>
        <taxon>Actinomycetota</taxon>
        <taxon>Actinomycetes</taxon>
        <taxon>Propionibacteriales</taxon>
        <taxon>Propionibacteriaceae</taxon>
        <taxon>Microlunatus</taxon>
    </lineage>
</organism>
<sequence>MLPDVPTSGLVVLVPEAERVVGPLRRRWDANAAWGVGAHVTVLYPFLPPSAIDTTVLATLRDLFAGVPGFGYTFARTAWFDDRVLWLAPDEDRPFRELTRLVHTAFPSYPPFGGAFPDPVPHLTVGHEAPAEELRAAETQLAGFPPVRGRARGVTLLVQPDPQRPVQVRAEFALG</sequence>
<protein>
    <submittedName>
        <fullName evidence="1">2'-5' RNA ligase family protein</fullName>
    </submittedName>
</protein>
<proteinExistence type="predicted"/>
<dbReference type="GO" id="GO:0016874">
    <property type="term" value="F:ligase activity"/>
    <property type="evidence" value="ECO:0007669"/>
    <property type="project" value="UniProtKB-KW"/>
</dbReference>
<dbReference type="Proteomes" id="UP001500051">
    <property type="component" value="Unassembled WGS sequence"/>
</dbReference>
<evidence type="ECO:0000313" key="2">
    <source>
        <dbReference type="Proteomes" id="UP001500051"/>
    </source>
</evidence>
<name>A0ABP7EC77_9ACTN</name>
<dbReference type="InterPro" id="IPR009097">
    <property type="entry name" value="Cyclic_Pdiesterase"/>
</dbReference>
<reference evidence="2" key="1">
    <citation type="journal article" date="2019" name="Int. J. Syst. Evol. Microbiol.">
        <title>The Global Catalogue of Microorganisms (GCM) 10K type strain sequencing project: providing services to taxonomists for standard genome sequencing and annotation.</title>
        <authorList>
            <consortium name="The Broad Institute Genomics Platform"/>
            <consortium name="The Broad Institute Genome Sequencing Center for Infectious Disease"/>
            <person name="Wu L."/>
            <person name="Ma J."/>
        </authorList>
    </citation>
    <scope>NUCLEOTIDE SEQUENCE [LARGE SCALE GENOMIC DNA]</scope>
    <source>
        <strain evidence="2">JCM 16548</strain>
    </source>
</reference>
<dbReference type="Pfam" id="PF13563">
    <property type="entry name" value="2_5_RNA_ligase2"/>
    <property type="match status" value="1"/>
</dbReference>
<dbReference type="EMBL" id="BAAAYX010000020">
    <property type="protein sequence ID" value="GAA3716373.1"/>
    <property type="molecule type" value="Genomic_DNA"/>
</dbReference>
<accession>A0ABP7EC77</accession>
<dbReference type="RefSeq" id="WP_344814236.1">
    <property type="nucleotide sequence ID" value="NZ_BAAAYX010000020.1"/>
</dbReference>
<dbReference type="SUPFAM" id="SSF55144">
    <property type="entry name" value="LigT-like"/>
    <property type="match status" value="1"/>
</dbReference>
<comment type="caution">
    <text evidence="1">The sequence shown here is derived from an EMBL/GenBank/DDBJ whole genome shotgun (WGS) entry which is preliminary data.</text>
</comment>
<keyword evidence="2" id="KW-1185">Reference proteome</keyword>
<dbReference type="Gene3D" id="3.90.1140.10">
    <property type="entry name" value="Cyclic phosphodiesterase"/>
    <property type="match status" value="1"/>
</dbReference>
<gene>
    <name evidence="1" type="ORF">GCM10022204_40150</name>
</gene>
<evidence type="ECO:0000313" key="1">
    <source>
        <dbReference type="EMBL" id="GAA3716373.1"/>
    </source>
</evidence>
<keyword evidence="1" id="KW-0436">Ligase</keyword>